<evidence type="ECO:0000256" key="2">
    <source>
        <dbReference type="ARBA" id="ARBA00022801"/>
    </source>
</evidence>
<evidence type="ECO:0000313" key="6">
    <source>
        <dbReference type="EMBL" id="MBB4042651.1"/>
    </source>
</evidence>
<dbReference type="InterPro" id="IPR051801">
    <property type="entry name" value="GH28_Enzymes"/>
</dbReference>
<evidence type="ECO:0000256" key="4">
    <source>
        <dbReference type="RuleBase" id="RU361169"/>
    </source>
</evidence>
<dbReference type="GO" id="GO:0005975">
    <property type="term" value="P:carbohydrate metabolic process"/>
    <property type="evidence" value="ECO:0007669"/>
    <property type="project" value="InterPro"/>
</dbReference>
<dbReference type="AlphaFoldDB" id="A0A840CUU3"/>
<name>A0A840CUU3_9BACE</name>
<dbReference type="Pfam" id="PF00295">
    <property type="entry name" value="Glyco_hydro_28"/>
    <property type="match status" value="1"/>
</dbReference>
<dbReference type="SUPFAM" id="SSF51126">
    <property type="entry name" value="Pectin lyase-like"/>
    <property type="match status" value="1"/>
</dbReference>
<dbReference type="GO" id="GO:0004650">
    <property type="term" value="F:polygalacturonase activity"/>
    <property type="evidence" value="ECO:0007669"/>
    <property type="project" value="InterPro"/>
</dbReference>
<accession>A0A840CUU3</accession>
<feature type="domain" description="Rhamnogalacturonase A/B/Epimerase-like pectate lyase" evidence="5">
    <location>
        <begin position="20"/>
        <end position="72"/>
    </location>
</feature>
<dbReference type="RefSeq" id="WP_183207630.1">
    <property type="nucleotide sequence ID" value="NZ_JACIER010000001.1"/>
</dbReference>
<dbReference type="EMBL" id="JACIER010000001">
    <property type="protein sequence ID" value="MBB4042651.1"/>
    <property type="molecule type" value="Genomic_DNA"/>
</dbReference>
<evidence type="ECO:0000256" key="1">
    <source>
        <dbReference type="ARBA" id="ARBA00008834"/>
    </source>
</evidence>
<protein>
    <submittedName>
        <fullName evidence="6">Polygalacturonase</fullName>
    </submittedName>
</protein>
<evidence type="ECO:0000256" key="3">
    <source>
        <dbReference type="ARBA" id="ARBA00023295"/>
    </source>
</evidence>
<dbReference type="PANTHER" id="PTHR31339:SF9">
    <property type="entry name" value="PLASMIN AND FIBRONECTIN-BINDING PROTEIN A"/>
    <property type="match status" value="1"/>
</dbReference>
<dbReference type="InterPro" id="IPR011050">
    <property type="entry name" value="Pectin_lyase_fold/virulence"/>
</dbReference>
<keyword evidence="2 4" id="KW-0378">Hydrolase</keyword>
<comment type="caution">
    <text evidence="6">The sequence shown here is derived from an EMBL/GenBank/DDBJ whole genome shotgun (WGS) entry which is preliminary data.</text>
</comment>
<comment type="similarity">
    <text evidence="1 4">Belongs to the glycosyl hydrolase 28 family.</text>
</comment>
<keyword evidence="7" id="KW-1185">Reference proteome</keyword>
<dbReference type="Pfam" id="PF12708">
    <property type="entry name" value="Pect-lyase_RHGA_epim"/>
    <property type="match status" value="1"/>
</dbReference>
<dbReference type="InterPro" id="IPR012334">
    <property type="entry name" value="Pectin_lyas_fold"/>
</dbReference>
<dbReference type="InterPro" id="IPR006626">
    <property type="entry name" value="PbH1"/>
</dbReference>
<reference evidence="6" key="1">
    <citation type="submission" date="2020-08" db="EMBL/GenBank/DDBJ databases">
        <title>Genomic Encyclopedia of Type Strains, Phase IV (KMG-IV): sequencing the most valuable type-strain genomes for metagenomic binning, comparative biology and taxonomic classification.</title>
        <authorList>
            <person name="Goeker M."/>
        </authorList>
    </citation>
    <scope>NUCLEOTIDE SEQUENCE [LARGE SCALE GENOMIC DNA]</scope>
    <source>
        <strain evidence="6">DSM 105720</strain>
    </source>
</reference>
<dbReference type="PANTHER" id="PTHR31339">
    <property type="entry name" value="PECTIN LYASE-RELATED"/>
    <property type="match status" value="1"/>
</dbReference>
<keyword evidence="3 4" id="KW-0326">Glycosidase</keyword>
<dbReference type="InterPro" id="IPR000743">
    <property type="entry name" value="Glyco_hydro_28"/>
</dbReference>
<dbReference type="Gene3D" id="2.160.20.10">
    <property type="entry name" value="Single-stranded right-handed beta-helix, Pectin lyase-like"/>
    <property type="match status" value="1"/>
</dbReference>
<sequence length="444" mass="49288">MEKVLKRIVPPVFNDQDFLITDYGAIGDGIVNSSMAIRRAIDECNRAGGGRVVIPAGKYYTGPIYLKSNVNLHLHKDATLLFSTHPDDYLPLVQTRWEGVDAMNYTPLIYAYGERNIAITGEGTLDGQAAKANWWPWKGRKAYGWKEGTPNQTDKDKRAALFDMAERDVPVGERRFGNGYYLRPQFIQPYQCQNLLIEGVTILRSPMWVIHPVLCSNVSIIGVKVLSDGPNTDGCDPESCKDVLIKDSHFDTGDDCIALKSGRNRDGRRLNIPCENVVIQNCTTINGHAGIALGSEISGGARNVFIENCKISKPMWGIRIKTSSMRGGTIESVYMRNIEIDKVGHEAIIFTMLYEDKGTNMPTIKDVYIENLVAKNGGKGGIFIEAYSESPIKDICFSNVKIDNTITPLKLENAENIKFQSTYINGKEIRVSGKGQRITIGPNN</sequence>
<organism evidence="6 7">
    <name type="scientific">Bacteroides reticulotermitis</name>
    <dbReference type="NCBI Taxonomy" id="1133319"/>
    <lineage>
        <taxon>Bacteria</taxon>
        <taxon>Pseudomonadati</taxon>
        <taxon>Bacteroidota</taxon>
        <taxon>Bacteroidia</taxon>
        <taxon>Bacteroidales</taxon>
        <taxon>Bacteroidaceae</taxon>
        <taxon>Bacteroides</taxon>
    </lineage>
</organism>
<dbReference type="SMART" id="SM00710">
    <property type="entry name" value="PbH1"/>
    <property type="match status" value="4"/>
</dbReference>
<gene>
    <name evidence="6" type="ORF">GGR06_000410</name>
</gene>
<dbReference type="InterPro" id="IPR024535">
    <property type="entry name" value="RHGA/B-epi-like_pectate_lyase"/>
</dbReference>
<evidence type="ECO:0000313" key="7">
    <source>
        <dbReference type="Proteomes" id="UP000560658"/>
    </source>
</evidence>
<evidence type="ECO:0000259" key="5">
    <source>
        <dbReference type="Pfam" id="PF12708"/>
    </source>
</evidence>
<proteinExistence type="inferred from homology"/>
<dbReference type="Proteomes" id="UP000560658">
    <property type="component" value="Unassembled WGS sequence"/>
</dbReference>